<dbReference type="OrthoDB" id="9785276at2"/>
<evidence type="ECO:0000313" key="10">
    <source>
        <dbReference type="Proteomes" id="UP000193285"/>
    </source>
</evidence>
<dbReference type="Gene3D" id="3.30.560.10">
    <property type="entry name" value="Glucose Oxidase, domain 3"/>
    <property type="match status" value="1"/>
</dbReference>
<dbReference type="SUPFAM" id="SSF51905">
    <property type="entry name" value="FAD/NAD(P)-binding domain"/>
    <property type="match status" value="1"/>
</dbReference>
<comment type="caution">
    <text evidence="9">The sequence shown here is derived from an EMBL/GenBank/DDBJ whole genome shotgun (WGS) entry which is preliminary data.</text>
</comment>
<gene>
    <name evidence="9" type="ORF">AWB90_18240</name>
</gene>
<feature type="binding site" evidence="5">
    <location>
        <position position="199"/>
    </location>
    <ligand>
        <name>FAD</name>
        <dbReference type="ChEBI" id="CHEBI:57692"/>
    </ligand>
</feature>
<feature type="domain" description="Glucose-methanol-choline oxidoreductase N-terminal" evidence="8">
    <location>
        <begin position="234"/>
        <end position="248"/>
    </location>
</feature>
<evidence type="ECO:0000256" key="1">
    <source>
        <dbReference type="ARBA" id="ARBA00001974"/>
    </source>
</evidence>
<accession>A0A1X2A7P0</accession>
<dbReference type="Pfam" id="PF00732">
    <property type="entry name" value="GMC_oxred_N"/>
    <property type="match status" value="1"/>
</dbReference>
<protein>
    <submittedName>
        <fullName evidence="9">Oxidoreductase</fullName>
    </submittedName>
</protein>
<dbReference type="SUPFAM" id="SSF54373">
    <property type="entry name" value="FAD-linked reductases, C-terminal domain"/>
    <property type="match status" value="1"/>
</dbReference>
<dbReference type="InterPro" id="IPR007867">
    <property type="entry name" value="GMC_OxRtase_C"/>
</dbReference>
<evidence type="ECO:0000256" key="2">
    <source>
        <dbReference type="ARBA" id="ARBA00010790"/>
    </source>
</evidence>
<dbReference type="Pfam" id="PF05199">
    <property type="entry name" value="GMC_oxred_C"/>
    <property type="match status" value="1"/>
</dbReference>
<evidence type="ECO:0000256" key="5">
    <source>
        <dbReference type="PIRSR" id="PIRSR000137-2"/>
    </source>
</evidence>
<dbReference type="InterPro" id="IPR000172">
    <property type="entry name" value="GMC_OxRdtase_N"/>
</dbReference>
<keyword evidence="3 6" id="KW-0285">Flavoprotein</keyword>
<organism evidence="9 10">
    <name type="scientific">Mycobacterium paraense</name>
    <dbReference type="NCBI Taxonomy" id="767916"/>
    <lineage>
        <taxon>Bacteria</taxon>
        <taxon>Bacillati</taxon>
        <taxon>Actinomycetota</taxon>
        <taxon>Actinomycetes</taxon>
        <taxon>Mycobacteriales</taxon>
        <taxon>Mycobacteriaceae</taxon>
        <taxon>Mycobacterium</taxon>
        <taxon>Mycobacterium simiae complex</taxon>
    </lineage>
</organism>
<dbReference type="PANTHER" id="PTHR11552:SF147">
    <property type="entry name" value="CHOLINE DEHYDROGENASE, MITOCHONDRIAL"/>
    <property type="match status" value="1"/>
</dbReference>
<feature type="binding site" evidence="5">
    <location>
        <position position="86"/>
    </location>
    <ligand>
        <name>FAD</name>
        <dbReference type="ChEBI" id="CHEBI:57692"/>
    </ligand>
</feature>
<proteinExistence type="inferred from homology"/>
<dbReference type="EMBL" id="LQPN01000059">
    <property type="protein sequence ID" value="ORW43095.1"/>
    <property type="molecule type" value="Genomic_DNA"/>
</dbReference>
<evidence type="ECO:0000313" key="9">
    <source>
        <dbReference type="EMBL" id="ORW43095.1"/>
    </source>
</evidence>
<dbReference type="RefSeq" id="WP_085245527.1">
    <property type="nucleotide sequence ID" value="NZ_LQPN01000059.1"/>
</dbReference>
<keyword evidence="4 5" id="KW-0274">FAD</keyword>
<dbReference type="GO" id="GO:0016614">
    <property type="term" value="F:oxidoreductase activity, acting on CH-OH group of donors"/>
    <property type="evidence" value="ECO:0007669"/>
    <property type="project" value="InterPro"/>
</dbReference>
<evidence type="ECO:0000256" key="6">
    <source>
        <dbReference type="RuleBase" id="RU003968"/>
    </source>
</evidence>
<evidence type="ECO:0000259" key="7">
    <source>
        <dbReference type="PROSITE" id="PS00623"/>
    </source>
</evidence>
<name>A0A1X2A7P0_9MYCO</name>
<reference evidence="9 10" key="1">
    <citation type="journal article" date="2015" name="Emerg. Microbes Infect.">
        <title>Characterization of 17 strains belonging to the Mycobacterium simiae complex and description of Mycobacterium paraense sp. nov.</title>
        <authorList>
            <person name="Fusco da Costa A.R."/>
            <person name="Fedrizzi T."/>
            <person name="Lopes M.L."/>
            <person name="Pecorari M."/>
            <person name="Oliveira da Costa W.L."/>
            <person name="Giacobazzi E."/>
            <person name="da Costa Bahia J.R."/>
            <person name="De Sanctis V."/>
            <person name="Batista Lima K.V."/>
            <person name="Bertorelli R."/>
            <person name="Grottola A."/>
            <person name="Fabio A."/>
            <person name="Mariottini A."/>
            <person name="Ferretti P."/>
            <person name="Di Leva F."/>
            <person name="Fregni Serpini G."/>
            <person name="Tagliazucchi S."/>
            <person name="Rumpianesi F."/>
            <person name="Jousson O."/>
            <person name="Segata N."/>
            <person name="Tortoli E."/>
        </authorList>
    </citation>
    <scope>NUCLEOTIDE SEQUENCE [LARGE SCALE GENOMIC DNA]</scope>
    <source>
        <strain evidence="9 10">IEC33</strain>
    </source>
</reference>
<feature type="binding site" evidence="5">
    <location>
        <position position="82"/>
    </location>
    <ligand>
        <name>FAD</name>
        <dbReference type="ChEBI" id="CHEBI:57692"/>
    </ligand>
</feature>
<dbReference type="InterPro" id="IPR036188">
    <property type="entry name" value="FAD/NAD-bd_sf"/>
</dbReference>
<evidence type="ECO:0000259" key="8">
    <source>
        <dbReference type="PROSITE" id="PS00624"/>
    </source>
</evidence>
<dbReference type="PIRSF" id="PIRSF000137">
    <property type="entry name" value="Alcohol_oxidase"/>
    <property type="match status" value="1"/>
</dbReference>
<dbReference type="GO" id="GO:0050660">
    <property type="term" value="F:flavin adenine dinucleotide binding"/>
    <property type="evidence" value="ECO:0007669"/>
    <property type="project" value="InterPro"/>
</dbReference>
<evidence type="ECO:0000256" key="4">
    <source>
        <dbReference type="ARBA" id="ARBA00022827"/>
    </source>
</evidence>
<dbReference type="Proteomes" id="UP000193285">
    <property type="component" value="Unassembled WGS sequence"/>
</dbReference>
<comment type="cofactor">
    <cofactor evidence="1 5">
        <name>FAD</name>
        <dbReference type="ChEBI" id="CHEBI:57692"/>
    </cofactor>
</comment>
<sequence length="513" mass="54999">MAAYDFIVVGAGSAGCAVAGRLAAESSSTVLLIEAGGSDRRLAVRAPLASIRQFGTKLDWGYETDPEPGCADRRIPLHAGRVLGGTSAMNMMVWVKGSDLDYDGWQLPGWSWQDVAPVFDRIEKGPMRVGRTPYPDDLSVRFVAAARAAGVRADNDVSGPDLEGATIAPLTIHNGQRWSTPRGYLRPRSNLTILTKAEVRRVIVRSGRAVGIEYLRRGRIEHASANQQVIVSAGAYRTPHLLQLSGIGPADHLRSVGITPIVDSPRVGQGLTDHPHAYAVWSLAPGYVGLSDVTNPKWLLQWLFGRRGKFANSVVEAVAHVRSTAELPACDFQLVFALADATADPSAGKLAPALSIGHSYWTPKSRGSVLIRSSDPATPPAIRMNLLADHEDVEALTWAVRRSREIMATEPIASAIERELLPGPGADIETSIRQTAMTTWHPSCTVAMGNQSDSPLDENLRVRGVDNLRVADASALPHIPRANTNAASIMIGERCADFLLAQAPAGKSSVAHN</sequence>
<feature type="domain" description="Glucose-methanol-choline oxidoreductase N-terminal" evidence="7">
    <location>
        <begin position="80"/>
        <end position="103"/>
    </location>
</feature>
<dbReference type="AlphaFoldDB" id="A0A1X2A7P0"/>
<feature type="binding site" evidence="5">
    <location>
        <begin position="440"/>
        <end position="441"/>
    </location>
    <ligand>
        <name>FAD</name>
        <dbReference type="ChEBI" id="CHEBI:57692"/>
    </ligand>
</feature>
<feature type="binding site" evidence="5">
    <location>
        <begin position="90"/>
        <end position="93"/>
    </location>
    <ligand>
        <name>FAD</name>
        <dbReference type="ChEBI" id="CHEBI:57692"/>
    </ligand>
</feature>
<dbReference type="PROSITE" id="PS00624">
    <property type="entry name" value="GMC_OXRED_2"/>
    <property type="match status" value="1"/>
</dbReference>
<comment type="similarity">
    <text evidence="2 6">Belongs to the GMC oxidoreductase family.</text>
</comment>
<dbReference type="InterPro" id="IPR012132">
    <property type="entry name" value="GMC_OxRdtase"/>
</dbReference>
<dbReference type="Gene3D" id="3.50.50.60">
    <property type="entry name" value="FAD/NAD(P)-binding domain"/>
    <property type="match status" value="1"/>
</dbReference>
<dbReference type="PANTHER" id="PTHR11552">
    <property type="entry name" value="GLUCOSE-METHANOL-CHOLINE GMC OXIDOREDUCTASE"/>
    <property type="match status" value="1"/>
</dbReference>
<evidence type="ECO:0000256" key="3">
    <source>
        <dbReference type="ARBA" id="ARBA00022630"/>
    </source>
</evidence>
<dbReference type="PROSITE" id="PS00623">
    <property type="entry name" value="GMC_OXRED_1"/>
    <property type="match status" value="1"/>
</dbReference>